<dbReference type="EMBL" id="JH711591">
    <property type="protein sequence ID" value="EIW74701.1"/>
    <property type="molecule type" value="Genomic_DNA"/>
</dbReference>
<keyword evidence="9" id="KW-1185">Reference proteome</keyword>
<dbReference type="RefSeq" id="XP_007775293.1">
    <property type="nucleotide sequence ID" value="XM_007777103.1"/>
</dbReference>
<dbReference type="OrthoDB" id="411372at2759"/>
<feature type="domain" description="C3H1-type" evidence="7">
    <location>
        <begin position="21"/>
        <end position="48"/>
    </location>
</feature>
<dbReference type="GeneID" id="19211616"/>
<dbReference type="PANTHER" id="PTHR12547:SF63">
    <property type="entry name" value="ZINC FINGER CCCH DOMAIN-CONTAINING PROTEIN 37"/>
    <property type="match status" value="1"/>
</dbReference>
<feature type="zinc finger region" description="C3H1-type" evidence="5">
    <location>
        <begin position="209"/>
        <end position="236"/>
    </location>
</feature>
<sequence length="459" mass="49742">MSASIPGHPGMRDSWKSTAFRRRKGLCDYVYVGACRRGTACKFKHFQGPSAVVSASPREDPHPIQVVPTYYSIPSPPPFSPVVYQPMWHPWALQLPSPSASRSFAPLGVAQQLPDPLGSDLSSDVSSCSEEGFSPQDPSRALQYYTSGGNSGVYGYPLSPASMQVSPFSPVSPVYATPAPMVPAQATPAAGRAHRGPAGEHSRWKRSVYKTKVCKFYATTGRCTKGHRCTYIHERGEGGDPLAESSARPPASTSAASLSERHPRTPPTPLDGKDKVRPKDVVHDGDSTDHEDGYYPISWRVIGGGVMMGGSRPPCQAYAAGRCFNGEDCPFAHNTELVEADDGVLFARDIEAGMDSLHLSREILQDGSTLRNQRRQRPKGRAPPPLNIPPPTIPEVVEREASPLLEAQEEADHEEPVREKSSALLSPSSSGHRRAQSMTAIQELHVRQDSHTSVHAAEL</sequence>
<evidence type="ECO:0000256" key="4">
    <source>
        <dbReference type="ARBA" id="ARBA00022833"/>
    </source>
</evidence>
<dbReference type="Pfam" id="PF14608">
    <property type="entry name" value="zf-CCCH_2"/>
    <property type="match status" value="2"/>
</dbReference>
<organism evidence="8 9">
    <name type="scientific">Coniophora puteana (strain RWD-64-598)</name>
    <name type="common">Brown rot fungus</name>
    <dbReference type="NCBI Taxonomy" id="741705"/>
    <lineage>
        <taxon>Eukaryota</taxon>
        <taxon>Fungi</taxon>
        <taxon>Dikarya</taxon>
        <taxon>Basidiomycota</taxon>
        <taxon>Agaricomycotina</taxon>
        <taxon>Agaricomycetes</taxon>
        <taxon>Agaricomycetidae</taxon>
        <taxon>Boletales</taxon>
        <taxon>Coniophorineae</taxon>
        <taxon>Coniophoraceae</taxon>
        <taxon>Coniophora</taxon>
    </lineage>
</organism>
<evidence type="ECO:0000259" key="7">
    <source>
        <dbReference type="PROSITE" id="PS50103"/>
    </source>
</evidence>
<feature type="region of interest" description="Disordered" evidence="6">
    <location>
        <begin position="119"/>
        <end position="139"/>
    </location>
</feature>
<dbReference type="Pfam" id="PF00642">
    <property type="entry name" value="zf-CCCH"/>
    <property type="match status" value="1"/>
</dbReference>
<evidence type="ECO:0000256" key="1">
    <source>
        <dbReference type="ARBA" id="ARBA00022723"/>
    </source>
</evidence>
<dbReference type="InterPro" id="IPR000571">
    <property type="entry name" value="Znf_CCCH"/>
</dbReference>
<evidence type="ECO:0000313" key="8">
    <source>
        <dbReference type="EMBL" id="EIW74701.1"/>
    </source>
</evidence>
<evidence type="ECO:0000256" key="3">
    <source>
        <dbReference type="ARBA" id="ARBA00022771"/>
    </source>
</evidence>
<name>R7SEW0_CONPW</name>
<dbReference type="GO" id="GO:0003729">
    <property type="term" value="F:mRNA binding"/>
    <property type="evidence" value="ECO:0007669"/>
    <property type="project" value="InterPro"/>
</dbReference>
<evidence type="ECO:0000256" key="2">
    <source>
        <dbReference type="ARBA" id="ARBA00022737"/>
    </source>
</evidence>
<feature type="region of interest" description="Disordered" evidence="6">
    <location>
        <begin position="365"/>
        <end position="459"/>
    </location>
</feature>
<evidence type="ECO:0000313" key="9">
    <source>
        <dbReference type="Proteomes" id="UP000053558"/>
    </source>
</evidence>
<dbReference type="KEGG" id="cput:CONPUDRAFT_93842"/>
<accession>R7SEW0</accession>
<evidence type="ECO:0000256" key="5">
    <source>
        <dbReference type="PROSITE-ProRule" id="PRU00723"/>
    </source>
</evidence>
<feature type="domain" description="C3H1-type" evidence="7">
    <location>
        <begin position="309"/>
        <end position="336"/>
    </location>
</feature>
<dbReference type="GO" id="GO:0008270">
    <property type="term" value="F:zinc ion binding"/>
    <property type="evidence" value="ECO:0007669"/>
    <property type="project" value="UniProtKB-KW"/>
</dbReference>
<feature type="compositionally biased region" description="Basic and acidic residues" evidence="6">
    <location>
        <begin position="271"/>
        <end position="289"/>
    </location>
</feature>
<keyword evidence="4 5" id="KW-0862">Zinc</keyword>
<dbReference type="Proteomes" id="UP000053558">
    <property type="component" value="Unassembled WGS sequence"/>
</dbReference>
<feature type="zinc finger region" description="C3H1-type" evidence="5">
    <location>
        <begin position="309"/>
        <end position="336"/>
    </location>
</feature>
<dbReference type="AlphaFoldDB" id="R7SEW0"/>
<feature type="compositionally biased region" description="Pro residues" evidence="6">
    <location>
        <begin position="381"/>
        <end position="393"/>
    </location>
</feature>
<feature type="compositionally biased region" description="Low complexity" evidence="6">
    <location>
        <begin position="243"/>
        <end position="258"/>
    </location>
</feature>
<dbReference type="SMART" id="SM00356">
    <property type="entry name" value="ZnF_C3H1"/>
    <property type="match status" value="3"/>
</dbReference>
<reference evidence="9" key="1">
    <citation type="journal article" date="2012" name="Science">
        <title>The Paleozoic origin of enzymatic lignin decomposition reconstructed from 31 fungal genomes.</title>
        <authorList>
            <person name="Floudas D."/>
            <person name="Binder M."/>
            <person name="Riley R."/>
            <person name="Barry K."/>
            <person name="Blanchette R.A."/>
            <person name="Henrissat B."/>
            <person name="Martinez A.T."/>
            <person name="Otillar R."/>
            <person name="Spatafora J.W."/>
            <person name="Yadav J.S."/>
            <person name="Aerts A."/>
            <person name="Benoit I."/>
            <person name="Boyd A."/>
            <person name="Carlson A."/>
            <person name="Copeland A."/>
            <person name="Coutinho P.M."/>
            <person name="de Vries R.P."/>
            <person name="Ferreira P."/>
            <person name="Findley K."/>
            <person name="Foster B."/>
            <person name="Gaskell J."/>
            <person name="Glotzer D."/>
            <person name="Gorecki P."/>
            <person name="Heitman J."/>
            <person name="Hesse C."/>
            <person name="Hori C."/>
            <person name="Igarashi K."/>
            <person name="Jurgens J.A."/>
            <person name="Kallen N."/>
            <person name="Kersten P."/>
            <person name="Kohler A."/>
            <person name="Kuees U."/>
            <person name="Kumar T.K.A."/>
            <person name="Kuo A."/>
            <person name="LaButti K."/>
            <person name="Larrondo L.F."/>
            <person name="Lindquist E."/>
            <person name="Ling A."/>
            <person name="Lombard V."/>
            <person name="Lucas S."/>
            <person name="Lundell T."/>
            <person name="Martin R."/>
            <person name="McLaughlin D.J."/>
            <person name="Morgenstern I."/>
            <person name="Morin E."/>
            <person name="Murat C."/>
            <person name="Nagy L.G."/>
            <person name="Nolan M."/>
            <person name="Ohm R.A."/>
            <person name="Patyshakuliyeva A."/>
            <person name="Rokas A."/>
            <person name="Ruiz-Duenas F.J."/>
            <person name="Sabat G."/>
            <person name="Salamov A."/>
            <person name="Samejima M."/>
            <person name="Schmutz J."/>
            <person name="Slot J.C."/>
            <person name="St John F."/>
            <person name="Stenlid J."/>
            <person name="Sun H."/>
            <person name="Sun S."/>
            <person name="Syed K."/>
            <person name="Tsang A."/>
            <person name="Wiebenga A."/>
            <person name="Young D."/>
            <person name="Pisabarro A."/>
            <person name="Eastwood D.C."/>
            <person name="Martin F."/>
            <person name="Cullen D."/>
            <person name="Grigoriev I.V."/>
            <person name="Hibbett D.S."/>
        </authorList>
    </citation>
    <scope>NUCLEOTIDE SEQUENCE [LARGE SCALE GENOMIC DNA]</scope>
    <source>
        <strain evidence="9">RWD-64-598 SS2</strain>
    </source>
</reference>
<dbReference type="PANTHER" id="PTHR12547">
    <property type="entry name" value="CCCH ZINC FINGER/TIS11-RELATED"/>
    <property type="match status" value="1"/>
</dbReference>
<dbReference type="InterPro" id="IPR045877">
    <property type="entry name" value="ZFP36-like"/>
</dbReference>
<protein>
    <recommendedName>
        <fullName evidence="7">C3H1-type domain-containing protein</fullName>
    </recommendedName>
</protein>
<keyword evidence="2" id="KW-0677">Repeat</keyword>
<keyword evidence="1 5" id="KW-0479">Metal-binding</keyword>
<feature type="region of interest" description="Disordered" evidence="6">
    <location>
        <begin position="238"/>
        <end position="289"/>
    </location>
</feature>
<dbReference type="PROSITE" id="PS50103">
    <property type="entry name" value="ZF_C3H1"/>
    <property type="match status" value="3"/>
</dbReference>
<dbReference type="OMA" id="FSENHHE"/>
<feature type="zinc finger region" description="C3H1-type" evidence="5">
    <location>
        <begin position="21"/>
        <end position="48"/>
    </location>
</feature>
<evidence type="ECO:0000256" key="6">
    <source>
        <dbReference type="SAM" id="MobiDB-lite"/>
    </source>
</evidence>
<dbReference type="SUPFAM" id="SSF90229">
    <property type="entry name" value="CCCH zinc finger"/>
    <property type="match status" value="2"/>
</dbReference>
<gene>
    <name evidence="8" type="ORF">CONPUDRAFT_93842</name>
</gene>
<proteinExistence type="predicted"/>
<feature type="compositionally biased region" description="Basic and acidic residues" evidence="6">
    <location>
        <begin position="444"/>
        <end position="459"/>
    </location>
</feature>
<keyword evidence="3 5" id="KW-0863">Zinc-finger</keyword>
<feature type="compositionally biased region" description="Low complexity" evidence="6">
    <location>
        <begin position="119"/>
        <end position="134"/>
    </location>
</feature>
<dbReference type="Gene3D" id="4.10.1000.10">
    <property type="entry name" value="Zinc finger, CCCH-type"/>
    <property type="match status" value="1"/>
</dbReference>
<feature type="domain" description="C3H1-type" evidence="7">
    <location>
        <begin position="209"/>
        <end position="236"/>
    </location>
</feature>
<dbReference type="InterPro" id="IPR036855">
    <property type="entry name" value="Znf_CCCH_sf"/>
</dbReference>